<name>A0A210QJH5_MIZYE</name>
<protein>
    <recommendedName>
        <fullName evidence="3">Centromere protein W</fullName>
    </recommendedName>
</protein>
<dbReference type="GO" id="GO:0003677">
    <property type="term" value="F:DNA binding"/>
    <property type="evidence" value="ECO:0007669"/>
    <property type="project" value="InterPro"/>
</dbReference>
<gene>
    <name evidence="1" type="ORF">KP79_PYT08716</name>
</gene>
<dbReference type="GO" id="GO:0000278">
    <property type="term" value="P:mitotic cell cycle"/>
    <property type="evidence" value="ECO:0007669"/>
    <property type="project" value="InterPro"/>
</dbReference>
<dbReference type="AlphaFoldDB" id="A0A210QJH5"/>
<proteinExistence type="predicted"/>
<reference evidence="1 2" key="1">
    <citation type="journal article" date="2017" name="Nat. Ecol. Evol.">
        <title>Scallop genome provides insights into evolution of bilaterian karyotype and development.</title>
        <authorList>
            <person name="Wang S."/>
            <person name="Zhang J."/>
            <person name="Jiao W."/>
            <person name="Li J."/>
            <person name="Xun X."/>
            <person name="Sun Y."/>
            <person name="Guo X."/>
            <person name="Huan P."/>
            <person name="Dong B."/>
            <person name="Zhang L."/>
            <person name="Hu X."/>
            <person name="Sun X."/>
            <person name="Wang J."/>
            <person name="Zhao C."/>
            <person name="Wang Y."/>
            <person name="Wang D."/>
            <person name="Huang X."/>
            <person name="Wang R."/>
            <person name="Lv J."/>
            <person name="Li Y."/>
            <person name="Zhang Z."/>
            <person name="Liu B."/>
            <person name="Lu W."/>
            <person name="Hui Y."/>
            <person name="Liang J."/>
            <person name="Zhou Z."/>
            <person name="Hou R."/>
            <person name="Li X."/>
            <person name="Liu Y."/>
            <person name="Li H."/>
            <person name="Ning X."/>
            <person name="Lin Y."/>
            <person name="Zhao L."/>
            <person name="Xing Q."/>
            <person name="Dou J."/>
            <person name="Li Y."/>
            <person name="Mao J."/>
            <person name="Guo H."/>
            <person name="Dou H."/>
            <person name="Li T."/>
            <person name="Mu C."/>
            <person name="Jiang W."/>
            <person name="Fu Q."/>
            <person name="Fu X."/>
            <person name="Miao Y."/>
            <person name="Liu J."/>
            <person name="Yu Q."/>
            <person name="Li R."/>
            <person name="Liao H."/>
            <person name="Li X."/>
            <person name="Kong Y."/>
            <person name="Jiang Z."/>
            <person name="Chourrout D."/>
            <person name="Li R."/>
            <person name="Bao Z."/>
        </authorList>
    </citation>
    <scope>NUCLEOTIDE SEQUENCE [LARGE SCALE GENOMIC DNA]</scope>
    <source>
        <strain evidence="1 2">PY_sf001</strain>
    </source>
</reference>
<evidence type="ECO:0000313" key="1">
    <source>
        <dbReference type="EMBL" id="OWF48897.1"/>
    </source>
</evidence>
<dbReference type="GO" id="GO:0051382">
    <property type="term" value="P:kinetochore assembly"/>
    <property type="evidence" value="ECO:0007669"/>
    <property type="project" value="InterPro"/>
</dbReference>
<dbReference type="Gene3D" id="1.10.20.10">
    <property type="entry name" value="Histone, subunit A"/>
    <property type="match status" value="1"/>
</dbReference>
<evidence type="ECO:0000313" key="2">
    <source>
        <dbReference type="Proteomes" id="UP000242188"/>
    </source>
</evidence>
<dbReference type="EMBL" id="NEDP02003363">
    <property type="protein sequence ID" value="OWF48897.1"/>
    <property type="molecule type" value="Genomic_DNA"/>
</dbReference>
<keyword evidence="2" id="KW-1185">Reference proteome</keyword>
<dbReference type="InterPro" id="IPR009072">
    <property type="entry name" value="Histone-fold"/>
</dbReference>
<organism evidence="1 2">
    <name type="scientific">Mizuhopecten yessoensis</name>
    <name type="common">Japanese scallop</name>
    <name type="synonym">Patinopecten yessoensis</name>
    <dbReference type="NCBI Taxonomy" id="6573"/>
    <lineage>
        <taxon>Eukaryota</taxon>
        <taxon>Metazoa</taxon>
        <taxon>Spiralia</taxon>
        <taxon>Lophotrochozoa</taxon>
        <taxon>Mollusca</taxon>
        <taxon>Bivalvia</taxon>
        <taxon>Autobranchia</taxon>
        <taxon>Pteriomorphia</taxon>
        <taxon>Pectinida</taxon>
        <taxon>Pectinoidea</taxon>
        <taxon>Pectinidae</taxon>
        <taxon>Mizuhopecten</taxon>
    </lineage>
</organism>
<evidence type="ECO:0008006" key="3">
    <source>
        <dbReference type="Google" id="ProtNLM"/>
    </source>
</evidence>
<dbReference type="InterPro" id="IPR028847">
    <property type="entry name" value="CENP-W"/>
</dbReference>
<dbReference type="Pfam" id="PF15510">
    <property type="entry name" value="CENP-W"/>
    <property type="match status" value="1"/>
</dbReference>
<comment type="caution">
    <text evidence="1">The sequence shown here is derived from an EMBL/GenBank/DDBJ whole genome shotgun (WGS) entry which is preliminary data.</text>
</comment>
<sequence length="119" mass="13917">MIPKCPQTKFRTQVKKNIKRSIVKQSKVDLLLWLEYLLMMQRLANAAQDAAKEDKVSTVSAVHIQKVTKVLHTRQQDYIQNLPAFMQRKLLNFGLYYNACDSSYTVKCQLYRVTIKHGR</sequence>
<accession>A0A210QJH5</accession>
<dbReference type="GO" id="GO:0046982">
    <property type="term" value="F:protein heterodimerization activity"/>
    <property type="evidence" value="ECO:0007669"/>
    <property type="project" value="InterPro"/>
</dbReference>
<dbReference type="Proteomes" id="UP000242188">
    <property type="component" value="Unassembled WGS sequence"/>
</dbReference>